<keyword evidence="2" id="KW-1185">Reference proteome</keyword>
<dbReference type="PATRIC" id="fig|1122985.7.peg.1603"/>
<organism evidence="1 2">
    <name type="scientific">Hoylesella loescheii DSM 19665 = JCM 12249 = ATCC 15930</name>
    <dbReference type="NCBI Taxonomy" id="1122985"/>
    <lineage>
        <taxon>Bacteria</taxon>
        <taxon>Pseudomonadati</taxon>
        <taxon>Bacteroidota</taxon>
        <taxon>Bacteroidia</taxon>
        <taxon>Bacteroidales</taxon>
        <taxon>Prevotellaceae</taxon>
        <taxon>Hoylesella</taxon>
    </lineage>
</organism>
<dbReference type="Proteomes" id="UP000027442">
    <property type="component" value="Unassembled WGS sequence"/>
</dbReference>
<evidence type="ECO:0000313" key="2">
    <source>
        <dbReference type="Proteomes" id="UP000027442"/>
    </source>
</evidence>
<proteinExistence type="predicted"/>
<name>A0A069QHM1_HOYLO</name>
<comment type="caution">
    <text evidence="1">The sequence shown here is derived from an EMBL/GenBank/DDBJ whole genome shotgun (WGS) entry which is preliminary data.</text>
</comment>
<gene>
    <name evidence="1" type="ORF">HMPREF1991_01540</name>
</gene>
<protein>
    <submittedName>
        <fullName evidence="1">Uncharacterized protein</fullName>
    </submittedName>
</protein>
<dbReference type="EMBL" id="JNGW01000066">
    <property type="protein sequence ID" value="KDR52358.1"/>
    <property type="molecule type" value="Genomic_DNA"/>
</dbReference>
<accession>A0A069QHM1</accession>
<dbReference type="RefSeq" id="WP_018967365.1">
    <property type="nucleotide sequence ID" value="NZ_KB899214.1"/>
</dbReference>
<dbReference type="HOGENOM" id="CLU_176771_0_0_10"/>
<evidence type="ECO:0000313" key="1">
    <source>
        <dbReference type="EMBL" id="KDR52358.1"/>
    </source>
</evidence>
<reference evidence="1 2" key="1">
    <citation type="submission" date="2013-08" db="EMBL/GenBank/DDBJ databases">
        <authorList>
            <person name="Weinstock G."/>
            <person name="Sodergren E."/>
            <person name="Wylie T."/>
            <person name="Fulton L."/>
            <person name="Fulton R."/>
            <person name="Fronick C."/>
            <person name="O'Laughlin M."/>
            <person name="Godfrey J."/>
            <person name="Miner T."/>
            <person name="Herter B."/>
            <person name="Appelbaum E."/>
            <person name="Cordes M."/>
            <person name="Lek S."/>
            <person name="Wollam A."/>
            <person name="Pepin K.H."/>
            <person name="Palsikar V.B."/>
            <person name="Mitreva M."/>
            <person name="Wilson R.K."/>
        </authorList>
    </citation>
    <scope>NUCLEOTIDE SEQUENCE [LARGE SCALE GENOMIC DNA]</scope>
    <source>
        <strain evidence="1 2">ATCC 15930</strain>
    </source>
</reference>
<sequence length="78" mass="9139">MNNKYKAKVVHLHLKEPRNGQSDFYFGSVLAMYSVLTREDVGAHYRTITQVLLHSGVYENKKCIVRLGELIRKRHNEH</sequence>
<dbReference type="AlphaFoldDB" id="A0A069QHM1"/>